<evidence type="ECO:0000313" key="3">
    <source>
        <dbReference type="EMBL" id="PIR87080.1"/>
    </source>
</evidence>
<evidence type="ECO:0000313" key="4">
    <source>
        <dbReference type="Proteomes" id="UP000229526"/>
    </source>
</evidence>
<dbReference type="EMBL" id="PFBD01000020">
    <property type="protein sequence ID" value="PIR87080.1"/>
    <property type="molecule type" value="Genomic_DNA"/>
</dbReference>
<proteinExistence type="predicted"/>
<keyword evidence="2" id="KW-0812">Transmembrane</keyword>
<protein>
    <submittedName>
        <fullName evidence="3">Uncharacterized protein</fullName>
    </submittedName>
</protein>
<sequence length="336" mass="37452">MLPGFLGVSDFFLWFFRPGGGGRSGAMSTRFLAALMAVLALAAISVAGQRIRAEIELRNPNGADLIFKVVVVNAEDGNAKRKLAKTRIRGEGETELRLRGRDYSENSRLVAKVSVRRRGKYWDAELGEMRRRNWWPVAEAAVHATNETGSERIRFVMDIPLLTQMPFADFDGDGVADEDDACPTEAGPASNQGCPVDDPEPNPARSGIVLHNMTTAGTIWNTPDGSNPARCFQITEAGHPGVRWTFRLTSVSELLPEDLTSTDSRRWPVLFSEQSLRGAMGATFPSSTSYREIFRPESPLLWEFQAFGTDVGDGWSNLDFHWEEDTEKWLLHIYVR</sequence>
<organism evidence="3 4">
    <name type="scientific">Candidatus Harrisonbacteria bacterium CG10_big_fil_rev_8_21_14_0_10_49_15</name>
    <dbReference type="NCBI Taxonomy" id="1974587"/>
    <lineage>
        <taxon>Bacteria</taxon>
        <taxon>Candidatus Harrisoniibacteriota</taxon>
    </lineage>
</organism>
<evidence type="ECO:0000256" key="2">
    <source>
        <dbReference type="SAM" id="Phobius"/>
    </source>
</evidence>
<dbReference type="Proteomes" id="UP000229526">
    <property type="component" value="Unassembled WGS sequence"/>
</dbReference>
<evidence type="ECO:0000256" key="1">
    <source>
        <dbReference type="SAM" id="MobiDB-lite"/>
    </source>
</evidence>
<name>A0A2H0UL19_9BACT</name>
<accession>A0A2H0UL19</accession>
<gene>
    <name evidence="3" type="ORF">COU11_02520</name>
</gene>
<comment type="caution">
    <text evidence="3">The sequence shown here is derived from an EMBL/GenBank/DDBJ whole genome shotgun (WGS) entry which is preliminary data.</text>
</comment>
<feature type="transmembrane region" description="Helical" evidence="2">
    <location>
        <begin position="31"/>
        <end position="48"/>
    </location>
</feature>
<reference evidence="4" key="1">
    <citation type="submission" date="2017-09" db="EMBL/GenBank/DDBJ databases">
        <title>Depth-based differentiation of microbial function through sediment-hosted aquifers and enrichment of novel symbionts in the deep terrestrial subsurface.</title>
        <authorList>
            <person name="Probst A.J."/>
            <person name="Ladd B."/>
            <person name="Jarett J.K."/>
            <person name="Geller-Mcgrath D.E."/>
            <person name="Sieber C.M.K."/>
            <person name="Emerson J.B."/>
            <person name="Anantharaman K."/>
            <person name="Thomas B.C."/>
            <person name="Malmstrom R."/>
            <person name="Stieglmeier M."/>
            <person name="Klingl A."/>
            <person name="Woyke T."/>
            <person name="Ryan C.M."/>
            <person name="Banfield J.F."/>
        </authorList>
    </citation>
    <scope>NUCLEOTIDE SEQUENCE [LARGE SCALE GENOMIC DNA]</scope>
</reference>
<dbReference type="AlphaFoldDB" id="A0A2H0UL19"/>
<keyword evidence="2" id="KW-0472">Membrane</keyword>
<keyword evidence="2" id="KW-1133">Transmembrane helix</keyword>
<feature type="region of interest" description="Disordered" evidence="1">
    <location>
        <begin position="179"/>
        <end position="199"/>
    </location>
</feature>